<dbReference type="InterPro" id="IPR031107">
    <property type="entry name" value="Small_HSP"/>
</dbReference>
<name>A0A067K2N6_JATCU</name>
<dbReference type="OrthoDB" id="1245404at2759"/>
<feature type="domain" description="SHSP" evidence="4">
    <location>
        <begin position="1"/>
        <end position="60"/>
    </location>
</feature>
<gene>
    <name evidence="5" type="ORF">JCGZ_19451</name>
</gene>
<dbReference type="Gene3D" id="2.60.40.790">
    <property type="match status" value="1"/>
</dbReference>
<accession>A0A067K2N6</accession>
<organism evidence="5 6">
    <name type="scientific">Jatropha curcas</name>
    <name type="common">Barbados nut</name>
    <dbReference type="NCBI Taxonomy" id="180498"/>
    <lineage>
        <taxon>Eukaryota</taxon>
        <taxon>Viridiplantae</taxon>
        <taxon>Streptophyta</taxon>
        <taxon>Embryophyta</taxon>
        <taxon>Tracheophyta</taxon>
        <taxon>Spermatophyta</taxon>
        <taxon>Magnoliopsida</taxon>
        <taxon>eudicotyledons</taxon>
        <taxon>Gunneridae</taxon>
        <taxon>Pentapetalae</taxon>
        <taxon>rosids</taxon>
        <taxon>fabids</taxon>
        <taxon>Malpighiales</taxon>
        <taxon>Euphorbiaceae</taxon>
        <taxon>Crotonoideae</taxon>
        <taxon>Jatropheae</taxon>
        <taxon>Jatropha</taxon>
    </lineage>
</organism>
<reference evidence="5 6" key="1">
    <citation type="journal article" date="2014" name="PLoS ONE">
        <title>Global Analysis of Gene Expression Profiles in Physic Nut (Jatropha curcas L.) Seedlings Exposed to Salt Stress.</title>
        <authorList>
            <person name="Zhang L."/>
            <person name="Zhang C."/>
            <person name="Wu P."/>
            <person name="Chen Y."/>
            <person name="Li M."/>
            <person name="Jiang H."/>
            <person name="Wu G."/>
        </authorList>
    </citation>
    <scope>NUCLEOTIDE SEQUENCE [LARGE SCALE GENOMIC DNA]</scope>
    <source>
        <strain evidence="6">cv. GZQX0401</strain>
        <tissue evidence="5">Young leaves</tissue>
    </source>
</reference>
<proteinExistence type="inferred from homology"/>
<evidence type="ECO:0000256" key="1">
    <source>
        <dbReference type="ARBA" id="ARBA00023016"/>
    </source>
</evidence>
<keyword evidence="1" id="KW-0346">Stress response</keyword>
<dbReference type="AlphaFoldDB" id="A0A067K2N6"/>
<comment type="similarity">
    <text evidence="2 3">Belongs to the small heat shock protein (HSP20) family.</text>
</comment>
<keyword evidence="6" id="KW-1185">Reference proteome</keyword>
<evidence type="ECO:0000313" key="6">
    <source>
        <dbReference type="Proteomes" id="UP000027138"/>
    </source>
</evidence>
<protein>
    <recommendedName>
        <fullName evidence="4">SHSP domain-containing protein</fullName>
    </recommendedName>
</protein>
<sequence length="60" mass="6706">MTDGIAWSVGEAASFRRFKLPENADTDEIKCSLENGVLSVLVPKKHAEQSQRNVRYIDLA</sequence>
<dbReference type="InterPro" id="IPR002068">
    <property type="entry name" value="A-crystallin/Hsp20_dom"/>
</dbReference>
<dbReference type="Proteomes" id="UP000027138">
    <property type="component" value="Unassembled WGS sequence"/>
</dbReference>
<evidence type="ECO:0000256" key="3">
    <source>
        <dbReference type="RuleBase" id="RU003616"/>
    </source>
</evidence>
<evidence type="ECO:0000259" key="4">
    <source>
        <dbReference type="PROSITE" id="PS01031"/>
    </source>
</evidence>
<dbReference type="PROSITE" id="PS01031">
    <property type="entry name" value="SHSP"/>
    <property type="match status" value="1"/>
</dbReference>
<dbReference type="SUPFAM" id="SSF49764">
    <property type="entry name" value="HSP20-like chaperones"/>
    <property type="match status" value="1"/>
</dbReference>
<dbReference type="Pfam" id="PF00011">
    <property type="entry name" value="HSP20"/>
    <property type="match status" value="1"/>
</dbReference>
<dbReference type="STRING" id="180498.A0A067K2N6"/>
<evidence type="ECO:0000313" key="5">
    <source>
        <dbReference type="EMBL" id="KDP29283.1"/>
    </source>
</evidence>
<dbReference type="EMBL" id="KK914759">
    <property type="protein sequence ID" value="KDP29283.1"/>
    <property type="molecule type" value="Genomic_DNA"/>
</dbReference>
<dbReference type="InterPro" id="IPR008978">
    <property type="entry name" value="HSP20-like_chaperone"/>
</dbReference>
<dbReference type="PANTHER" id="PTHR11527">
    <property type="entry name" value="HEAT-SHOCK PROTEIN 20 FAMILY MEMBER"/>
    <property type="match status" value="1"/>
</dbReference>
<evidence type="ECO:0000256" key="2">
    <source>
        <dbReference type="PROSITE-ProRule" id="PRU00285"/>
    </source>
</evidence>